<evidence type="ECO:0000259" key="1">
    <source>
        <dbReference type="Pfam" id="PF00646"/>
    </source>
</evidence>
<dbReference type="Proteomes" id="UP001210211">
    <property type="component" value="Unassembled WGS sequence"/>
</dbReference>
<dbReference type="Pfam" id="PF00646">
    <property type="entry name" value="F-box"/>
    <property type="match status" value="1"/>
</dbReference>
<dbReference type="CDD" id="cd22160">
    <property type="entry name" value="F-box_AtFBL13-like"/>
    <property type="match status" value="1"/>
</dbReference>
<dbReference type="PANTHER" id="PTHR34223">
    <property type="entry name" value="OS11G0201299 PROTEIN"/>
    <property type="match status" value="1"/>
</dbReference>
<dbReference type="AlphaFoldDB" id="A0AAD6EJU0"/>
<dbReference type="Pfam" id="PF24758">
    <property type="entry name" value="LRR_At5g56370"/>
    <property type="match status" value="1"/>
</dbReference>
<dbReference type="SUPFAM" id="SSF52058">
    <property type="entry name" value="L domain-like"/>
    <property type="match status" value="1"/>
</dbReference>
<organism evidence="3 4">
    <name type="scientific">Rhynchospora tenuis</name>
    <dbReference type="NCBI Taxonomy" id="198213"/>
    <lineage>
        <taxon>Eukaryota</taxon>
        <taxon>Viridiplantae</taxon>
        <taxon>Streptophyta</taxon>
        <taxon>Embryophyta</taxon>
        <taxon>Tracheophyta</taxon>
        <taxon>Spermatophyta</taxon>
        <taxon>Magnoliopsida</taxon>
        <taxon>Liliopsida</taxon>
        <taxon>Poales</taxon>
        <taxon>Cyperaceae</taxon>
        <taxon>Cyperoideae</taxon>
        <taxon>Rhynchosporeae</taxon>
        <taxon>Rhynchospora</taxon>
    </lineage>
</organism>
<comment type="caution">
    <text evidence="3">The sequence shown here is derived from an EMBL/GenBank/DDBJ whole genome shotgun (WGS) entry which is preliminary data.</text>
</comment>
<sequence length="419" mass="49350">MEQAKKSRRCKRDRLSSLPDCLIHLIMSFMTAQEAVRTCLLSKRWQNLWTTLPFLDFDLWKFEYGGPRRNKSEKFRDFVCMTLLRREPCDLHKFRIRLYFDRMFQPECDMFISSWFIYAIKHNPQLLVFDVNFSLKGPLSLSVFTCASLVDVSLNYINSVHNIEIINLPCLRRLHLSFTDLLQDFLDKLFCGCPVLEFLHLKDCSREYSVNINSQRLKYLKLEDCEFDFEAENIMEVINTPNLLYFHYTNREFFGHKMLLMMPSLTSANIILSNSYDPFSYKDESNILIGLSYVKNLQLNGYGIKVLLETELPNCPDFLNLKDLSVIDICLSCHFKLLSSFLNHCPNLEKLSLQHDCCCCEEEVDGNQEPLKIAPFKGKRLEKVEVKFNRYDQKFPRVIKYLQDITEKSSVQINMTSLY</sequence>
<name>A0AAD6EJU0_9POAL</name>
<dbReference type="SUPFAM" id="SSF81383">
    <property type="entry name" value="F-box domain"/>
    <property type="match status" value="1"/>
</dbReference>
<accession>A0AAD6EJU0</accession>
<gene>
    <name evidence="3" type="ORF">LUZ61_016167</name>
</gene>
<dbReference type="InterPro" id="IPR032675">
    <property type="entry name" value="LRR_dom_sf"/>
</dbReference>
<dbReference type="PANTHER" id="PTHR34223:SF51">
    <property type="entry name" value="OS06G0556300 PROTEIN"/>
    <property type="match status" value="1"/>
</dbReference>
<dbReference type="Gene3D" id="3.80.10.10">
    <property type="entry name" value="Ribonuclease Inhibitor"/>
    <property type="match status" value="1"/>
</dbReference>
<dbReference type="Gene3D" id="1.20.1280.50">
    <property type="match status" value="1"/>
</dbReference>
<dbReference type="InterPro" id="IPR055411">
    <property type="entry name" value="LRR_FXL15/At3g58940/PEG3-like"/>
</dbReference>
<dbReference type="InterPro" id="IPR036047">
    <property type="entry name" value="F-box-like_dom_sf"/>
</dbReference>
<dbReference type="EMBL" id="JAMRDG010000002">
    <property type="protein sequence ID" value="KAJ3687003.1"/>
    <property type="molecule type" value="Genomic_DNA"/>
</dbReference>
<evidence type="ECO:0000259" key="2">
    <source>
        <dbReference type="Pfam" id="PF24758"/>
    </source>
</evidence>
<dbReference type="InterPro" id="IPR001810">
    <property type="entry name" value="F-box_dom"/>
</dbReference>
<dbReference type="InterPro" id="IPR053197">
    <property type="entry name" value="F-box_SCFL_complex_component"/>
</dbReference>
<protein>
    <recommendedName>
        <fullName evidence="5">F-box domain-containing protein</fullName>
    </recommendedName>
</protein>
<proteinExistence type="predicted"/>
<reference evidence="3 4" key="1">
    <citation type="journal article" date="2022" name="Cell">
        <title>Repeat-based holocentromeres influence genome architecture and karyotype evolution.</title>
        <authorList>
            <person name="Hofstatter P.G."/>
            <person name="Thangavel G."/>
            <person name="Lux T."/>
            <person name="Neumann P."/>
            <person name="Vondrak T."/>
            <person name="Novak P."/>
            <person name="Zhang M."/>
            <person name="Costa L."/>
            <person name="Castellani M."/>
            <person name="Scott A."/>
            <person name="Toegelov H."/>
            <person name="Fuchs J."/>
            <person name="Mata-Sucre Y."/>
            <person name="Dias Y."/>
            <person name="Vanzela A.L.L."/>
            <person name="Huettel B."/>
            <person name="Almeida C.C.S."/>
            <person name="Simkova H."/>
            <person name="Souza G."/>
            <person name="Pedrosa-Harand A."/>
            <person name="Macas J."/>
            <person name="Mayer K.F.X."/>
            <person name="Houben A."/>
            <person name="Marques A."/>
        </authorList>
    </citation>
    <scope>NUCLEOTIDE SEQUENCE [LARGE SCALE GENOMIC DNA]</scope>
    <source>
        <strain evidence="3">RhyTen1mFocal</strain>
    </source>
</reference>
<evidence type="ECO:0008006" key="5">
    <source>
        <dbReference type="Google" id="ProtNLM"/>
    </source>
</evidence>
<feature type="domain" description="F-box/LRR-repeat protein 15/At3g58940/PEG3-like LRR" evidence="2">
    <location>
        <begin position="114"/>
        <end position="243"/>
    </location>
</feature>
<dbReference type="InterPro" id="IPR053781">
    <property type="entry name" value="F-box_AtFBL13-like"/>
</dbReference>
<keyword evidence="4" id="KW-1185">Reference proteome</keyword>
<evidence type="ECO:0000313" key="3">
    <source>
        <dbReference type="EMBL" id="KAJ3687003.1"/>
    </source>
</evidence>
<feature type="domain" description="F-box" evidence="1">
    <location>
        <begin position="15"/>
        <end position="55"/>
    </location>
</feature>
<evidence type="ECO:0000313" key="4">
    <source>
        <dbReference type="Proteomes" id="UP001210211"/>
    </source>
</evidence>